<keyword evidence="12" id="KW-1185">Reference proteome</keyword>
<reference evidence="11 12" key="1">
    <citation type="submission" date="2020-08" db="EMBL/GenBank/DDBJ databases">
        <title>Sequencing the genomes of 1000 actinobacteria strains.</title>
        <authorList>
            <person name="Klenk H.-P."/>
        </authorList>
    </citation>
    <scope>NUCLEOTIDE SEQUENCE [LARGE SCALE GENOMIC DNA]</scope>
    <source>
        <strain evidence="11 12">DSM 45518</strain>
    </source>
</reference>
<dbReference type="GO" id="GO:0071949">
    <property type="term" value="F:FAD binding"/>
    <property type="evidence" value="ECO:0007669"/>
    <property type="project" value="InterPro"/>
</dbReference>
<organism evidence="11 12">
    <name type="scientific">Paractinoplanes abujensis</name>
    <dbReference type="NCBI Taxonomy" id="882441"/>
    <lineage>
        <taxon>Bacteria</taxon>
        <taxon>Bacillati</taxon>
        <taxon>Actinomycetota</taxon>
        <taxon>Actinomycetes</taxon>
        <taxon>Micromonosporales</taxon>
        <taxon>Micromonosporaceae</taxon>
        <taxon>Paractinoplanes</taxon>
    </lineage>
</organism>
<evidence type="ECO:0000256" key="5">
    <source>
        <dbReference type="ARBA" id="ARBA00023002"/>
    </source>
</evidence>
<feature type="binding site" evidence="9">
    <location>
        <position position="215"/>
    </location>
    <ligand>
        <name>D-dopa</name>
        <dbReference type="ChEBI" id="CHEBI:149689"/>
    </ligand>
</feature>
<dbReference type="GO" id="GO:0019478">
    <property type="term" value="P:D-amino acid catabolic process"/>
    <property type="evidence" value="ECO:0007669"/>
    <property type="project" value="TreeGrafter"/>
</dbReference>
<dbReference type="SUPFAM" id="SSF51971">
    <property type="entry name" value="Nucleotide-binding domain"/>
    <property type="match status" value="1"/>
</dbReference>
<evidence type="ECO:0000256" key="9">
    <source>
        <dbReference type="PIRSR" id="PIRSR000189-1"/>
    </source>
</evidence>
<dbReference type="GO" id="GO:0005737">
    <property type="term" value="C:cytoplasm"/>
    <property type="evidence" value="ECO:0007669"/>
    <property type="project" value="TreeGrafter"/>
</dbReference>
<feature type="binding site" evidence="9">
    <location>
        <position position="297"/>
    </location>
    <ligand>
        <name>D-dopa</name>
        <dbReference type="ChEBI" id="CHEBI:149689"/>
    </ligand>
</feature>
<evidence type="ECO:0000259" key="10">
    <source>
        <dbReference type="Pfam" id="PF01266"/>
    </source>
</evidence>
<dbReference type="InterPro" id="IPR006076">
    <property type="entry name" value="FAD-dep_OxRdtase"/>
</dbReference>
<dbReference type="PROSITE" id="PS00677">
    <property type="entry name" value="DAO"/>
    <property type="match status" value="1"/>
</dbReference>
<protein>
    <recommendedName>
        <fullName evidence="7">D-amino-acid oxidase</fullName>
        <ecNumber evidence="6">1.4.3.3</ecNumber>
    </recommendedName>
</protein>
<dbReference type="InterPro" id="IPR006181">
    <property type="entry name" value="D-amino_acid_oxidase_CS"/>
</dbReference>
<accession>A0A7W7CP86</accession>
<proteinExistence type="inferred from homology"/>
<gene>
    <name evidence="11" type="ORF">BKA14_000559</name>
</gene>
<dbReference type="GO" id="GO:0003884">
    <property type="term" value="F:D-amino-acid oxidase activity"/>
    <property type="evidence" value="ECO:0007669"/>
    <property type="project" value="UniProtKB-EC"/>
</dbReference>
<feature type="binding site" evidence="9">
    <location>
        <begin position="41"/>
        <end position="42"/>
    </location>
    <ligand>
        <name>FAD</name>
        <dbReference type="ChEBI" id="CHEBI:57692"/>
    </ligand>
</feature>
<evidence type="ECO:0000256" key="2">
    <source>
        <dbReference type="ARBA" id="ARBA00006730"/>
    </source>
</evidence>
<sequence>MASADVVVIGSGVVGMTTALSLAEAGCSVTVLTAHRPSETTSARAGALWGPYLVSDDRVLRWSLLTLREVGSLGADAGVQFVGGYEASRIEMSPPAWLHNLPGYAVLAPERIPDGFVAGWTYSAPIFEMPVYLRYLQQRLNDLKVRTEMLTRPLRGIREAMAEADAVINCAGLGARRLVPDPEVTASWGLLVQVENPGIEPGFFSDYPEDAEPTYYIAHSDHVILGGCLLDEEPDSRQAVADMAARIRARCAAIEPRLEQARTLHQQSALRPVRSQVRLEREVHDDTVVIHNYGHGGSGVTLSWGCARDVTALLG</sequence>
<dbReference type="AlphaFoldDB" id="A0A7W7CP86"/>
<comment type="similarity">
    <text evidence="2">Belongs to the DAMOX/DASOX family.</text>
</comment>
<dbReference type="PANTHER" id="PTHR11530">
    <property type="entry name" value="D-AMINO ACID OXIDASE"/>
    <property type="match status" value="1"/>
</dbReference>
<keyword evidence="5 11" id="KW-0560">Oxidoreductase</keyword>
<feature type="domain" description="FAD dependent oxidoreductase" evidence="10">
    <location>
        <begin position="5"/>
        <end position="313"/>
    </location>
</feature>
<dbReference type="RefSeq" id="WP_184949377.1">
    <property type="nucleotide sequence ID" value="NZ_BOMC01000050.1"/>
</dbReference>
<name>A0A7W7CP86_9ACTN</name>
<evidence type="ECO:0000256" key="3">
    <source>
        <dbReference type="ARBA" id="ARBA00022630"/>
    </source>
</evidence>
<dbReference type="Gene3D" id="3.40.50.720">
    <property type="entry name" value="NAD(P)-binding Rossmann-like Domain"/>
    <property type="match status" value="1"/>
</dbReference>
<dbReference type="SUPFAM" id="SSF54373">
    <property type="entry name" value="FAD-linked reductases, C-terminal domain"/>
    <property type="match status" value="1"/>
</dbReference>
<evidence type="ECO:0000313" key="11">
    <source>
        <dbReference type="EMBL" id="MBB4690411.1"/>
    </source>
</evidence>
<dbReference type="EMBL" id="JACHMF010000001">
    <property type="protein sequence ID" value="MBB4690411.1"/>
    <property type="molecule type" value="Genomic_DNA"/>
</dbReference>
<dbReference type="EC" id="1.4.3.3" evidence="6"/>
<comment type="catalytic activity">
    <reaction evidence="8">
        <text>a D-alpha-amino acid + O2 + H2O = a 2-oxocarboxylate + H2O2 + NH4(+)</text>
        <dbReference type="Rhea" id="RHEA:21816"/>
        <dbReference type="ChEBI" id="CHEBI:15377"/>
        <dbReference type="ChEBI" id="CHEBI:15379"/>
        <dbReference type="ChEBI" id="CHEBI:16240"/>
        <dbReference type="ChEBI" id="CHEBI:28938"/>
        <dbReference type="ChEBI" id="CHEBI:35179"/>
        <dbReference type="ChEBI" id="CHEBI:59871"/>
        <dbReference type="EC" id="1.4.3.3"/>
    </reaction>
    <physiologicalReaction direction="left-to-right" evidence="8">
        <dbReference type="Rhea" id="RHEA:21817"/>
    </physiologicalReaction>
</comment>
<evidence type="ECO:0000256" key="7">
    <source>
        <dbReference type="ARBA" id="ARBA00039751"/>
    </source>
</evidence>
<keyword evidence="3" id="KW-0285">Flavoprotein</keyword>
<dbReference type="Proteomes" id="UP000542742">
    <property type="component" value="Unassembled WGS sequence"/>
</dbReference>
<dbReference type="InterPro" id="IPR023209">
    <property type="entry name" value="DAO"/>
</dbReference>
<evidence type="ECO:0000256" key="4">
    <source>
        <dbReference type="ARBA" id="ARBA00022827"/>
    </source>
</evidence>
<evidence type="ECO:0000256" key="6">
    <source>
        <dbReference type="ARBA" id="ARBA00039101"/>
    </source>
</evidence>
<feature type="binding site" evidence="9">
    <location>
        <position position="271"/>
    </location>
    <ligand>
        <name>D-dopa</name>
        <dbReference type="ChEBI" id="CHEBI:149689"/>
    </ligand>
</feature>
<dbReference type="Gene3D" id="3.30.9.10">
    <property type="entry name" value="D-Amino Acid Oxidase, subunit A, domain 2"/>
    <property type="match status" value="1"/>
</dbReference>
<evidence type="ECO:0000313" key="12">
    <source>
        <dbReference type="Proteomes" id="UP000542742"/>
    </source>
</evidence>
<evidence type="ECO:0000256" key="8">
    <source>
        <dbReference type="ARBA" id="ARBA00049547"/>
    </source>
</evidence>
<comment type="caution">
    <text evidence="11">The sequence shown here is derived from an EMBL/GenBank/DDBJ whole genome shotgun (WGS) entry which is preliminary data.</text>
</comment>
<keyword evidence="4 9" id="KW-0274">FAD</keyword>
<dbReference type="Pfam" id="PF01266">
    <property type="entry name" value="DAO"/>
    <property type="match status" value="1"/>
</dbReference>
<feature type="binding site" evidence="9">
    <location>
        <begin position="296"/>
        <end position="301"/>
    </location>
    <ligand>
        <name>FAD</name>
        <dbReference type="ChEBI" id="CHEBI:57692"/>
    </ligand>
</feature>
<dbReference type="PANTHER" id="PTHR11530:SF11">
    <property type="entry name" value="D-ASPARTATE OXIDASE"/>
    <property type="match status" value="1"/>
</dbReference>
<dbReference type="PIRSF" id="PIRSF000189">
    <property type="entry name" value="D-aa_oxidase"/>
    <property type="match status" value="1"/>
</dbReference>
<comment type="cofactor">
    <cofactor evidence="1 9">
        <name>FAD</name>
        <dbReference type="ChEBI" id="CHEBI:57692"/>
    </cofactor>
</comment>
<evidence type="ECO:0000256" key="1">
    <source>
        <dbReference type="ARBA" id="ARBA00001974"/>
    </source>
</evidence>